<dbReference type="STRING" id="130081.M2XKY5"/>
<name>M2XKY5_GALSU</name>
<dbReference type="KEGG" id="gsl:Gasu_18170"/>
<dbReference type="Pfam" id="PF12706">
    <property type="entry name" value="Lactamase_B_2"/>
    <property type="match status" value="1"/>
</dbReference>
<dbReference type="GO" id="GO:0005737">
    <property type="term" value="C:cytoplasm"/>
    <property type="evidence" value="ECO:0007669"/>
    <property type="project" value="TreeGrafter"/>
</dbReference>
<evidence type="ECO:0000259" key="1">
    <source>
        <dbReference type="Pfam" id="PF12706"/>
    </source>
</evidence>
<dbReference type="GeneID" id="17089500"/>
<organism evidence="2 3">
    <name type="scientific">Galdieria sulphuraria</name>
    <name type="common">Red alga</name>
    <dbReference type="NCBI Taxonomy" id="130081"/>
    <lineage>
        <taxon>Eukaryota</taxon>
        <taxon>Rhodophyta</taxon>
        <taxon>Bangiophyceae</taxon>
        <taxon>Galdieriales</taxon>
        <taxon>Galdieriaceae</taxon>
        <taxon>Galdieria</taxon>
    </lineage>
</organism>
<feature type="domain" description="Metallo-beta-lactamase" evidence="1">
    <location>
        <begin position="161"/>
        <end position="366"/>
    </location>
</feature>
<dbReference type="eggNOG" id="KOG3798">
    <property type="taxonomic scope" value="Eukaryota"/>
</dbReference>
<dbReference type="GO" id="GO:0070291">
    <property type="term" value="P:N-acylethanolamine metabolic process"/>
    <property type="evidence" value="ECO:0007669"/>
    <property type="project" value="TreeGrafter"/>
</dbReference>
<dbReference type="OMA" id="LPCQYES"/>
<dbReference type="EMBL" id="KB454496">
    <property type="protein sequence ID" value="EME30797.1"/>
    <property type="molecule type" value="Genomic_DNA"/>
</dbReference>
<dbReference type="GO" id="GO:0070290">
    <property type="term" value="F:N-acylphosphatidylethanolamine-specific phospholipase D activity"/>
    <property type="evidence" value="ECO:0007669"/>
    <property type="project" value="TreeGrafter"/>
</dbReference>
<keyword evidence="2" id="KW-0378">Hydrolase</keyword>
<evidence type="ECO:0000313" key="3">
    <source>
        <dbReference type="Proteomes" id="UP000030680"/>
    </source>
</evidence>
<dbReference type="OrthoDB" id="332863at2759"/>
<keyword evidence="3" id="KW-1185">Reference proteome</keyword>
<dbReference type="Proteomes" id="UP000030680">
    <property type="component" value="Unassembled WGS sequence"/>
</dbReference>
<dbReference type="AlphaFoldDB" id="M2XKY5"/>
<dbReference type="GO" id="GO:0070292">
    <property type="term" value="P:N-acylphosphatidylethanolamine metabolic process"/>
    <property type="evidence" value="ECO:0007669"/>
    <property type="project" value="TreeGrafter"/>
</dbReference>
<reference evidence="3" key="1">
    <citation type="journal article" date="2013" name="Science">
        <title>Gene transfer from bacteria and archaea facilitated evolution of an extremophilic eukaryote.</title>
        <authorList>
            <person name="Schonknecht G."/>
            <person name="Chen W.H."/>
            <person name="Ternes C.M."/>
            <person name="Barbier G.G."/>
            <person name="Shrestha R.P."/>
            <person name="Stanke M."/>
            <person name="Brautigam A."/>
            <person name="Baker B.J."/>
            <person name="Banfield J.F."/>
            <person name="Garavito R.M."/>
            <person name="Carr K."/>
            <person name="Wilkerson C."/>
            <person name="Rensing S.A."/>
            <person name="Gagneul D."/>
            <person name="Dickenson N.E."/>
            <person name="Oesterhelt C."/>
            <person name="Lercher M.J."/>
            <person name="Weber A.P."/>
        </authorList>
    </citation>
    <scope>NUCLEOTIDE SEQUENCE [LARGE SCALE GENOMIC DNA]</scope>
    <source>
        <strain evidence="3">074W</strain>
    </source>
</reference>
<dbReference type="SUPFAM" id="SSF56281">
    <property type="entry name" value="Metallo-hydrolase/oxidoreductase"/>
    <property type="match status" value="1"/>
</dbReference>
<dbReference type="InterPro" id="IPR036866">
    <property type="entry name" value="RibonucZ/Hydroxyglut_hydro"/>
</dbReference>
<dbReference type="PANTHER" id="PTHR15032:SF4">
    <property type="entry name" value="N-ACYL-PHOSPHATIDYLETHANOLAMINE-HYDROLYZING PHOSPHOLIPASE D"/>
    <property type="match status" value="1"/>
</dbReference>
<sequence>MLVGKLVKSLGCSYIFKSLVAVSHCRELLFGRFRGMETHASKLPLKYSEVPSSSRNISVFSSSFDGGYFPKSEELPLPLKSQGTFKNPWSSWRDKRLWDLFRWLSTTKDESNVPKNRNELDLLLPVQRVNRALLEKPPSQGTFRLTWLGHSSVLAQFDGFNILTDPVFSERCSPFQFMGPKRIRPVPCELEDLPSLDVILISHNHYDHLDKNTLRDLLKSERHRQAIVVVPLGVKSLLERLHVDTRIRQQIYELNWWEHVDVDGKLRVFMTPAQHWSRRTIWDTNHALWGSFAVIGSTIKFYFAGDTGYCPVFQTIGRYLGPFDCAAIPIGAYHPRWFMSPQHVDPEQALKIHNDIGSRFSIGIHWGTFILTNEYFLEPPQLLRNLIAANKLNLGSFRTLRHGESTPGP</sequence>
<dbReference type="Gene3D" id="3.60.15.10">
    <property type="entry name" value="Ribonuclease Z/Hydroxyacylglutathione hydrolase-like"/>
    <property type="match status" value="1"/>
</dbReference>
<gene>
    <name evidence="2" type="ORF">Gasu_18170</name>
</gene>
<accession>M2XKY5</accession>
<dbReference type="Gramene" id="EME30797">
    <property type="protein sequence ID" value="EME30797"/>
    <property type="gene ID" value="Gasu_18170"/>
</dbReference>
<proteinExistence type="predicted"/>
<dbReference type="InterPro" id="IPR001279">
    <property type="entry name" value="Metallo-B-lactamas"/>
</dbReference>
<dbReference type="RefSeq" id="XP_005707317.1">
    <property type="nucleotide sequence ID" value="XM_005707260.1"/>
</dbReference>
<protein>
    <submittedName>
        <fullName evidence="2">Hydrolase</fullName>
    </submittedName>
</protein>
<evidence type="ECO:0000313" key="2">
    <source>
        <dbReference type="EMBL" id="EME30797.1"/>
    </source>
</evidence>
<dbReference type="PANTHER" id="PTHR15032">
    <property type="entry name" value="N-ACYL-PHOSPHATIDYLETHANOLAMINE-HYDROLYZING PHOSPHOLIPASE D"/>
    <property type="match status" value="1"/>
</dbReference>